<evidence type="ECO:0000313" key="1">
    <source>
        <dbReference type="EMBL" id="MCL7746815.1"/>
    </source>
</evidence>
<reference evidence="1" key="1">
    <citation type="submission" date="2022-02" db="EMBL/GenBank/DDBJ databases">
        <title>Halalkalibacter sp. nov. isolated from Lonar Lake, India.</title>
        <authorList>
            <person name="Joshi A."/>
            <person name="Thite S."/>
            <person name="Lodha T."/>
        </authorList>
    </citation>
    <scope>NUCLEOTIDE SEQUENCE</scope>
    <source>
        <strain evidence="1">MEB205</strain>
    </source>
</reference>
<dbReference type="GO" id="GO:0034194">
    <property type="term" value="P:D-galactonate catabolic process"/>
    <property type="evidence" value="ECO:0007669"/>
    <property type="project" value="InterPro"/>
</dbReference>
<dbReference type="CDD" id="cd24012">
    <property type="entry name" value="ASKHA_NBD_KDGal-kinase"/>
    <property type="match status" value="1"/>
</dbReference>
<dbReference type="RefSeq" id="WP_250095726.1">
    <property type="nucleotide sequence ID" value="NZ_JAKRYL010000005.1"/>
</dbReference>
<name>A0A9X2A166_9BACI</name>
<gene>
    <name evidence="1" type="ORF">MF646_06725</name>
</gene>
<comment type="caution">
    <text evidence="1">The sequence shown here is derived from an EMBL/GenBank/DDBJ whole genome shotgun (WGS) entry which is preliminary data.</text>
</comment>
<dbReference type="AlphaFoldDB" id="A0A9X2A166"/>
<evidence type="ECO:0000313" key="2">
    <source>
        <dbReference type="Proteomes" id="UP001139150"/>
    </source>
</evidence>
<dbReference type="GO" id="GO:0008671">
    <property type="term" value="F:2-dehydro-3-deoxygalactonokinase activity"/>
    <property type="evidence" value="ECO:0007669"/>
    <property type="project" value="InterPro"/>
</dbReference>
<dbReference type="InterPro" id="IPR042257">
    <property type="entry name" value="DGOK_C"/>
</dbReference>
<dbReference type="InterPro" id="IPR043129">
    <property type="entry name" value="ATPase_NBD"/>
</dbReference>
<dbReference type="InterPro" id="IPR042258">
    <property type="entry name" value="DGOK_N"/>
</dbReference>
<dbReference type="Proteomes" id="UP001139150">
    <property type="component" value="Unassembled WGS sequence"/>
</dbReference>
<dbReference type="InterPro" id="IPR007729">
    <property type="entry name" value="DGOK"/>
</dbReference>
<organism evidence="1 2">
    <name type="scientific">Halalkalibacter alkaliphilus</name>
    <dbReference type="NCBI Taxonomy" id="2917993"/>
    <lineage>
        <taxon>Bacteria</taxon>
        <taxon>Bacillati</taxon>
        <taxon>Bacillota</taxon>
        <taxon>Bacilli</taxon>
        <taxon>Bacillales</taxon>
        <taxon>Bacillaceae</taxon>
        <taxon>Halalkalibacter</taxon>
    </lineage>
</organism>
<dbReference type="Gene3D" id="3.30.420.310">
    <property type="entry name" value="2-keto-3-deoxy-galactonokinase, C-terminal domain"/>
    <property type="match status" value="1"/>
</dbReference>
<dbReference type="Pfam" id="PF05035">
    <property type="entry name" value="DGOK"/>
    <property type="match status" value="1"/>
</dbReference>
<dbReference type="Gene3D" id="3.30.420.300">
    <property type="entry name" value="2-keto-3-deoxy-galactonokinase, substrate binding domain"/>
    <property type="match status" value="1"/>
</dbReference>
<accession>A0A9X2A166</accession>
<protein>
    <submittedName>
        <fullName evidence="1">2-dehydro-3-deoxygalactonokinase</fullName>
    </submittedName>
</protein>
<keyword evidence="2" id="KW-1185">Reference proteome</keyword>
<sequence length="340" mass="37819">MYVILIDSGTTNTRIRLVSYDYHVVDAIKLKVGVRNSAIDGRNDRLKREIHSGIKEIINKNQLTPKQVTFIVASGMITSNLGLYEVPHITAPAKINDFIKNAKVIQSNEFLQIPCLFIPGLKNQANELFIDSLQDIDEMDVMRGEEVEALGLLKQLSPKGKGIMVLPGSHTKYLLIDENQSFLSSCTTLGGEVIQAIRSNTILSSSLGERLLETVDLTSLLAGFRSAKKVGLTRSFFHIRLLQLSSNLTENERANYYVGAVLQSDIAALDSFIKDRHEIDWMIVGGASPLRRAFVHVLKTEYREIDIIEADDSQAELSLVHGAMELGKNYFEMIEGGAPR</sequence>
<proteinExistence type="predicted"/>
<dbReference type="SUPFAM" id="SSF53067">
    <property type="entry name" value="Actin-like ATPase domain"/>
    <property type="match status" value="1"/>
</dbReference>
<dbReference type="EMBL" id="JAKRYL010000005">
    <property type="protein sequence ID" value="MCL7746815.1"/>
    <property type="molecule type" value="Genomic_DNA"/>
</dbReference>